<evidence type="ECO:0000313" key="2">
    <source>
        <dbReference type="Proteomes" id="UP000676649"/>
    </source>
</evidence>
<dbReference type="InterPro" id="IPR048922">
    <property type="entry name" value="Bbp16"/>
</dbReference>
<gene>
    <name evidence="1" type="ORF">KEF85_05915</name>
</gene>
<dbReference type="EMBL" id="CP073754">
    <property type="protein sequence ID" value="QWF71990.1"/>
    <property type="molecule type" value="Genomic_DNA"/>
</dbReference>
<evidence type="ECO:0000313" key="1">
    <source>
        <dbReference type="EMBL" id="QWF71990.1"/>
    </source>
</evidence>
<dbReference type="Gene3D" id="2.60.120.1110">
    <property type="match status" value="1"/>
</dbReference>
<reference evidence="1" key="1">
    <citation type="submission" date="2021-04" db="EMBL/GenBank/DDBJ databases">
        <title>Draft genome sequence data of methanotrophic Methylovulum sp. strain S1L and Methylomonas sp. strain S2AM isolated from boreal lake water columns.</title>
        <authorList>
            <person name="Rissanen A.J."/>
            <person name="Mangayil R."/>
            <person name="Svenning M.M."/>
            <person name="Khanongnuch R."/>
        </authorList>
    </citation>
    <scope>NUCLEOTIDE SEQUENCE</scope>
    <source>
        <strain evidence="1">S2AM</strain>
    </source>
</reference>
<dbReference type="Proteomes" id="UP000676649">
    <property type="component" value="Chromosome"/>
</dbReference>
<sequence>MGLQDSKLLVAGTINPNVSAQTASASNPPITGQDLTGVTAGTVTLSQYSIDLNPVAGTGIDIGEGAPLFLKWLITTAFTGATGLTIAVVTADNSGLSTNLTTLNSQAAPALTAGTFGYLPIPPQIASGGASGLGQEFIGATFTPTGGTVTAGKIVAEITNQVDDPKSFYKSGFTVA</sequence>
<name>A0A975RA14_9GAMM</name>
<organism evidence="1 2">
    <name type="scientific">Methylomonas paludis</name>
    <dbReference type="NCBI Taxonomy" id="1173101"/>
    <lineage>
        <taxon>Bacteria</taxon>
        <taxon>Pseudomonadati</taxon>
        <taxon>Pseudomonadota</taxon>
        <taxon>Gammaproteobacteria</taxon>
        <taxon>Methylococcales</taxon>
        <taxon>Methylococcaceae</taxon>
        <taxon>Methylomonas</taxon>
    </lineage>
</organism>
<keyword evidence="2" id="KW-1185">Reference proteome</keyword>
<dbReference type="Pfam" id="PF21190">
    <property type="entry name" value="Bbp16"/>
    <property type="match status" value="1"/>
</dbReference>
<dbReference type="AlphaFoldDB" id="A0A975RA14"/>
<accession>A0A975RA14</accession>
<protein>
    <submittedName>
        <fullName evidence="1">Uncharacterized protein</fullName>
    </submittedName>
</protein>
<proteinExistence type="predicted"/>
<dbReference type="RefSeq" id="WP_215583964.1">
    <property type="nucleotide sequence ID" value="NZ_CP073754.1"/>
</dbReference>
<dbReference type="KEGG" id="mpad:KEF85_05915"/>